<feature type="compositionally biased region" description="Low complexity" evidence="1">
    <location>
        <begin position="69"/>
        <end position="87"/>
    </location>
</feature>
<feature type="region of interest" description="Disordered" evidence="1">
    <location>
        <begin position="44"/>
        <end position="147"/>
    </location>
</feature>
<organism evidence="2">
    <name type="scientific">Bacillus thuringiensis DB27</name>
    <dbReference type="NCBI Taxonomy" id="1431339"/>
    <lineage>
        <taxon>Bacteria</taxon>
        <taxon>Bacillati</taxon>
        <taxon>Bacillota</taxon>
        <taxon>Bacilli</taxon>
        <taxon>Bacillales</taxon>
        <taxon>Bacillaceae</taxon>
        <taxon>Bacillus</taxon>
        <taxon>Bacillus cereus group</taxon>
    </lineage>
</organism>
<protein>
    <recommendedName>
        <fullName evidence="3">BclA C-terminal domain-containing protein</fullName>
    </recommendedName>
</protein>
<feature type="compositionally biased region" description="Low complexity" evidence="1">
    <location>
        <begin position="133"/>
        <end position="147"/>
    </location>
</feature>
<dbReference type="InterPro" id="IPR021201">
    <property type="entry name" value="Leader_pep_exosporium"/>
</dbReference>
<dbReference type="Proteomes" id="UP000030682">
    <property type="component" value="Unassembled WGS sequence"/>
</dbReference>
<dbReference type="InterPro" id="IPR008160">
    <property type="entry name" value="Collagen"/>
</dbReference>
<evidence type="ECO:0008006" key="3">
    <source>
        <dbReference type="Google" id="ProtNLM"/>
    </source>
</evidence>
<evidence type="ECO:0000313" key="2">
    <source>
        <dbReference type="EMBL" id="CDN39521.1"/>
    </source>
</evidence>
<sequence>MKEKKWEKHPLFDTCLIASGVDLNLIGPTFAPAQPIILPTGPQGVQGEPGPIGPQGVQGEPGPIGATGVTGEPGPTGPQGVQGEPGPIGATGVTGEPGPTGLQGVQGEPGPIGATGVTGEPGPTGLQGVQGEPGPTGATGATGDMGPTGPMGFASDYIAYMADAVGNATIDVNTAIKFNLAETSNINIPITDNMTFTVQNSGVYMMICNIIVDVNTSAIFGFYINGSERTNTISGITAPTAAPASITIMDVRFINAGQTIEVRNVGNAPAILYTTLVAGRAVAYASISIVKIA</sequence>
<dbReference type="NCBIfam" id="TIGR03720">
    <property type="entry name" value="exospor_lead"/>
    <property type="match status" value="1"/>
</dbReference>
<dbReference type="HOGENOM" id="CLU_001074_1_5_9"/>
<dbReference type="RefSeq" id="WP_050595404.1">
    <property type="nucleotide sequence ID" value="NZ_HG810024.1"/>
</dbReference>
<gene>
    <name evidence="2" type="ORF">BTDB27_p000184</name>
</gene>
<accession>W8YM94</accession>
<name>W8YM94_BACTU</name>
<reference evidence="2" key="1">
    <citation type="submission" date="2014-01" db="EMBL/GenBank/DDBJ databases">
        <title>Draft genome sequence of highly nematicidal Bacillus thuringiensis DB27.</title>
        <authorList>
            <person name="Iatsenko I."/>
            <person name="Pickard D."/>
            <person name="Corton C."/>
            <person name="Dougan G."/>
            <person name="Sommer R.J."/>
        </authorList>
    </citation>
    <scope>NUCLEOTIDE SEQUENCE [LARGE SCALE GENOMIC DNA]</scope>
    <source>
        <strain evidence="2">DB27</strain>
    </source>
</reference>
<dbReference type="PANTHER" id="PTHR24637:SF421">
    <property type="entry name" value="CUTICLE COLLAGEN DPY-2"/>
    <property type="match status" value="1"/>
</dbReference>
<dbReference type="Pfam" id="PF01391">
    <property type="entry name" value="Collagen"/>
    <property type="match status" value="1"/>
</dbReference>
<dbReference type="PANTHER" id="PTHR24637">
    <property type="entry name" value="COLLAGEN"/>
    <property type="match status" value="1"/>
</dbReference>
<dbReference type="AlphaFoldDB" id="W8YM94"/>
<reference evidence="2" key="2">
    <citation type="submission" date="2014-01" db="EMBL/GenBank/DDBJ databases">
        <authorList>
            <person name="Aslett M."/>
        </authorList>
    </citation>
    <scope>NUCLEOTIDE SEQUENCE [LARGE SCALE GENOMIC DNA]</scope>
    <source>
        <strain evidence="2">DB27</strain>
    </source>
</reference>
<proteinExistence type="predicted"/>
<dbReference type="EMBL" id="HG810024">
    <property type="protein sequence ID" value="CDN39521.1"/>
    <property type="molecule type" value="Genomic_DNA"/>
</dbReference>
<evidence type="ECO:0000256" key="1">
    <source>
        <dbReference type="SAM" id="MobiDB-lite"/>
    </source>
</evidence>